<sequence>MSKDSPSRFDALEQQFGAVAAALRDGDTSQLESLSSQLQQMTVEFARELEAFSAKSGISSTQLRRAKALSQGFPVLRESLLRRQALVDQALQVVVPATQTQTYAAPTASPYGAGPKASGRFQSFTA</sequence>
<reference evidence="2 3" key="1">
    <citation type="submission" date="2023-07" db="EMBL/GenBank/DDBJ databases">
        <title>Sorghum-associated microbial communities from plants grown in Nebraska, USA.</title>
        <authorList>
            <person name="Schachtman D."/>
        </authorList>
    </citation>
    <scope>NUCLEOTIDE SEQUENCE [LARGE SCALE GENOMIC DNA]</scope>
    <source>
        <strain evidence="2 3">BE308</strain>
    </source>
</reference>
<dbReference type="EMBL" id="JAVDXO010000012">
    <property type="protein sequence ID" value="MDR7308548.1"/>
    <property type="molecule type" value="Genomic_DNA"/>
</dbReference>
<name>A0ABU1ZSN5_9BURK</name>
<evidence type="ECO:0000313" key="3">
    <source>
        <dbReference type="Proteomes" id="UP001268089"/>
    </source>
</evidence>
<accession>A0ABU1ZSN5</accession>
<dbReference type="Proteomes" id="UP001268089">
    <property type="component" value="Unassembled WGS sequence"/>
</dbReference>
<evidence type="ECO:0000256" key="1">
    <source>
        <dbReference type="SAM" id="MobiDB-lite"/>
    </source>
</evidence>
<protein>
    <submittedName>
        <fullName evidence="2">Uncharacterized protein</fullName>
    </submittedName>
</protein>
<dbReference type="RefSeq" id="WP_310346007.1">
    <property type="nucleotide sequence ID" value="NZ_JAVDXO010000012.1"/>
</dbReference>
<keyword evidence="3" id="KW-1185">Reference proteome</keyword>
<gene>
    <name evidence="2" type="ORF">J2X15_003864</name>
</gene>
<evidence type="ECO:0000313" key="2">
    <source>
        <dbReference type="EMBL" id="MDR7308548.1"/>
    </source>
</evidence>
<comment type="caution">
    <text evidence="2">The sequence shown here is derived from an EMBL/GenBank/DDBJ whole genome shotgun (WGS) entry which is preliminary data.</text>
</comment>
<proteinExistence type="predicted"/>
<feature type="region of interest" description="Disordered" evidence="1">
    <location>
        <begin position="105"/>
        <end position="126"/>
    </location>
</feature>
<organism evidence="2 3">
    <name type="scientific">Rhodoferax saidenbachensis</name>
    <dbReference type="NCBI Taxonomy" id="1484693"/>
    <lineage>
        <taxon>Bacteria</taxon>
        <taxon>Pseudomonadati</taxon>
        <taxon>Pseudomonadota</taxon>
        <taxon>Betaproteobacteria</taxon>
        <taxon>Burkholderiales</taxon>
        <taxon>Comamonadaceae</taxon>
        <taxon>Rhodoferax</taxon>
    </lineage>
</organism>